<dbReference type="GO" id="GO:0005524">
    <property type="term" value="F:ATP binding"/>
    <property type="evidence" value="ECO:0007669"/>
    <property type="project" value="UniProtKB-KW"/>
</dbReference>
<proteinExistence type="predicted"/>
<protein>
    <submittedName>
        <fullName evidence="4">ABC transporter ATP-binding protein</fullName>
    </submittedName>
</protein>
<dbReference type="PANTHER" id="PTHR43875:SF15">
    <property type="entry name" value="TREHALOSE IMPORT ATP-BINDING PROTEIN SUGC"/>
    <property type="match status" value="1"/>
</dbReference>
<dbReference type="Proteomes" id="UP000306825">
    <property type="component" value="Chromosome"/>
</dbReference>
<evidence type="ECO:0000256" key="3">
    <source>
        <dbReference type="ARBA" id="ARBA00023136"/>
    </source>
</evidence>
<keyword evidence="5" id="KW-1185">Reference proteome</keyword>
<evidence type="ECO:0000256" key="2">
    <source>
        <dbReference type="ARBA" id="ARBA00022967"/>
    </source>
</evidence>
<gene>
    <name evidence="4" type="ORF">FE773_00130</name>
</gene>
<dbReference type="Gene3D" id="3.40.50.300">
    <property type="entry name" value="P-loop containing nucleotide triphosphate hydrolases"/>
    <property type="match status" value="1"/>
</dbReference>
<dbReference type="InterPro" id="IPR027417">
    <property type="entry name" value="P-loop_NTPase"/>
</dbReference>
<organism evidence="4 5">
    <name type="scientific">Caminibacter mediatlanticus TB-2</name>
    <dbReference type="NCBI Taxonomy" id="391592"/>
    <lineage>
        <taxon>Bacteria</taxon>
        <taxon>Pseudomonadati</taxon>
        <taxon>Campylobacterota</taxon>
        <taxon>Epsilonproteobacteria</taxon>
        <taxon>Nautiliales</taxon>
        <taxon>Nautiliaceae</taxon>
        <taxon>Caminibacter</taxon>
    </lineage>
</organism>
<dbReference type="PANTHER" id="PTHR43875">
    <property type="entry name" value="MALTODEXTRIN IMPORT ATP-BINDING PROTEIN MSMX"/>
    <property type="match status" value="1"/>
</dbReference>
<reference evidence="4 5" key="1">
    <citation type="submission" date="2019-05" db="EMBL/GenBank/DDBJ databases">
        <title>A comparative analysis of the Nautiliaceae.</title>
        <authorList>
            <person name="Grosche A."/>
            <person name="Smedile F."/>
            <person name="Vetriani C."/>
        </authorList>
    </citation>
    <scope>NUCLEOTIDE SEQUENCE [LARGE SCALE GENOMIC DNA]</scope>
    <source>
        <strain evidence="4 5">TB-2</strain>
    </source>
</reference>
<evidence type="ECO:0000313" key="4">
    <source>
        <dbReference type="EMBL" id="QCT93656.1"/>
    </source>
</evidence>
<accession>A0ABX5VAS1</accession>
<dbReference type="RefSeq" id="WP_138322677.1">
    <property type="nucleotide sequence ID" value="NZ_CP040463.1"/>
</dbReference>
<keyword evidence="4" id="KW-0067">ATP-binding</keyword>
<keyword evidence="2" id="KW-1278">Translocase</keyword>
<evidence type="ECO:0000256" key="1">
    <source>
        <dbReference type="ARBA" id="ARBA00022475"/>
    </source>
</evidence>
<dbReference type="InterPro" id="IPR047641">
    <property type="entry name" value="ABC_transpr_MalK/UgpC-like"/>
</dbReference>
<dbReference type="SUPFAM" id="SSF52540">
    <property type="entry name" value="P-loop containing nucleoside triphosphate hydrolases"/>
    <property type="match status" value="1"/>
</dbReference>
<keyword evidence="4" id="KW-0547">Nucleotide-binding</keyword>
<keyword evidence="1" id="KW-1003">Cell membrane</keyword>
<name>A0ABX5VAS1_9BACT</name>
<keyword evidence="3" id="KW-0472">Membrane</keyword>
<dbReference type="EMBL" id="CP040463">
    <property type="protein sequence ID" value="QCT93656.1"/>
    <property type="molecule type" value="Genomic_DNA"/>
</dbReference>
<sequence length="76" mass="8853">MLEEFKNFHKRLKCTMIYVTHDQKEAMTLSDKIAVMDKRIILQYASPIKINNKPNSKKVATFVGNGIVLEKEMSYM</sequence>
<evidence type="ECO:0000313" key="5">
    <source>
        <dbReference type="Proteomes" id="UP000306825"/>
    </source>
</evidence>